<reference evidence="2" key="1">
    <citation type="submission" date="2020-05" db="EMBL/GenBank/DDBJ databases">
        <title>Evolutionary and genomic comparisons of hybrid uninucleate and nonhybrid Rhizoctonia fungi.</title>
        <authorList>
            <person name="Li C."/>
            <person name="Chen X."/>
        </authorList>
    </citation>
    <scope>NUCLEOTIDE SEQUENCE</scope>
    <source>
        <strain evidence="2">AG-1 IA</strain>
    </source>
</reference>
<feature type="region of interest" description="Disordered" evidence="1">
    <location>
        <begin position="222"/>
        <end position="344"/>
    </location>
</feature>
<protein>
    <submittedName>
        <fullName evidence="2">Uncharacterized protein</fullName>
    </submittedName>
</protein>
<dbReference type="Proteomes" id="UP000650533">
    <property type="component" value="Chromosome 8"/>
</dbReference>
<evidence type="ECO:0000313" key="2">
    <source>
        <dbReference type="EMBL" id="QRW21897.1"/>
    </source>
</evidence>
<evidence type="ECO:0000256" key="1">
    <source>
        <dbReference type="SAM" id="MobiDB-lite"/>
    </source>
</evidence>
<dbReference type="AlphaFoldDB" id="A0A8H8SYT3"/>
<evidence type="ECO:0000313" key="3">
    <source>
        <dbReference type="Proteomes" id="UP000650533"/>
    </source>
</evidence>
<sequence length="344" mass="38957">MPQRIKLPNPIDYIYRDNSILPENHRLDTEEEADIEEGQVQVRALNYFIFEKNGKMAFPYYGVSDEWWKDVVGFGLTIALTGDFKYHAWAGAWDDDYLGKNWEVIILGDLTGISKEKSPHWRAGTEHILWLESNLGYSYALLEPVPYYHPASWARVIESWTNVKHPRRRQNPGFTPLMRTDPRPKWWDAAGDVQWHDGNRTWQSPKAAKTLPRLAESIVVNSDSGLKSRPSSSKPPVASDFFHRRVKVEKKRSMALETLDTSHNERGPTKSASRKRRAASGSSNAGRAQKARKEDPIYISSDSDKGSSPRSTSFKHRVSSSPPPSGMPSSPIDVDADEFSALCD</sequence>
<proteinExistence type="predicted"/>
<dbReference type="GeneID" id="67031763"/>
<gene>
    <name evidence="2" type="ORF">RhiXN_09484</name>
</gene>
<feature type="compositionally biased region" description="Polar residues" evidence="1">
    <location>
        <begin position="222"/>
        <end position="234"/>
    </location>
</feature>
<name>A0A8H8SYT3_9AGAM</name>
<accession>A0A8H8SYT3</accession>
<dbReference type="RefSeq" id="XP_043182134.1">
    <property type="nucleotide sequence ID" value="XM_043329300.1"/>
</dbReference>
<feature type="compositionally biased region" description="Basic and acidic residues" evidence="1">
    <location>
        <begin position="291"/>
        <end position="307"/>
    </location>
</feature>
<feature type="compositionally biased region" description="Low complexity" evidence="1">
    <location>
        <begin position="279"/>
        <end position="288"/>
    </location>
</feature>
<dbReference type="KEGG" id="rsx:RhiXN_09484"/>
<organism evidence="2 3">
    <name type="scientific">Rhizoctonia solani</name>
    <dbReference type="NCBI Taxonomy" id="456999"/>
    <lineage>
        <taxon>Eukaryota</taxon>
        <taxon>Fungi</taxon>
        <taxon>Dikarya</taxon>
        <taxon>Basidiomycota</taxon>
        <taxon>Agaricomycotina</taxon>
        <taxon>Agaricomycetes</taxon>
        <taxon>Cantharellales</taxon>
        <taxon>Ceratobasidiaceae</taxon>
        <taxon>Rhizoctonia</taxon>
    </lineage>
</organism>
<dbReference type="EMBL" id="CP059665">
    <property type="protein sequence ID" value="QRW21897.1"/>
    <property type="molecule type" value="Genomic_DNA"/>
</dbReference>